<feature type="transmembrane region" description="Helical" evidence="8">
    <location>
        <begin position="196"/>
        <end position="215"/>
    </location>
</feature>
<keyword evidence="7 8" id="KW-0472">Membrane</keyword>
<dbReference type="InterPro" id="IPR010065">
    <property type="entry name" value="AA_ABC_transptr_permease_3TM"/>
</dbReference>
<organism evidence="10 11">
    <name type="scientific">Thauera sinica</name>
    <dbReference type="NCBI Taxonomy" id="2665146"/>
    <lineage>
        <taxon>Bacteria</taxon>
        <taxon>Pseudomonadati</taxon>
        <taxon>Pseudomonadota</taxon>
        <taxon>Betaproteobacteria</taxon>
        <taxon>Rhodocyclales</taxon>
        <taxon>Zoogloeaceae</taxon>
        <taxon>Thauera</taxon>
    </lineage>
</organism>
<dbReference type="RefSeq" id="WP_096449911.1">
    <property type="nucleotide sequence ID" value="NZ_JBHSOG010000049.1"/>
</dbReference>
<feature type="transmembrane region" description="Helical" evidence="8">
    <location>
        <begin position="156"/>
        <end position="176"/>
    </location>
</feature>
<dbReference type="PANTHER" id="PTHR30614">
    <property type="entry name" value="MEMBRANE COMPONENT OF AMINO ACID ABC TRANSPORTER"/>
    <property type="match status" value="1"/>
</dbReference>
<evidence type="ECO:0000256" key="1">
    <source>
        <dbReference type="ARBA" id="ARBA00004429"/>
    </source>
</evidence>
<comment type="subcellular location">
    <subcellularLocation>
        <location evidence="1">Cell inner membrane</location>
        <topology evidence="1">Multi-pass membrane protein</topology>
    </subcellularLocation>
    <subcellularLocation>
        <location evidence="8">Cell membrane</location>
        <topology evidence="8">Multi-pass membrane protein</topology>
    </subcellularLocation>
</comment>
<evidence type="ECO:0000256" key="3">
    <source>
        <dbReference type="ARBA" id="ARBA00022448"/>
    </source>
</evidence>
<dbReference type="PANTHER" id="PTHR30614:SF1">
    <property type="entry name" value="GLUTAMATE_ASPARTATE IMPORT PERMEASE PROTEIN GLTK"/>
    <property type="match status" value="1"/>
</dbReference>
<proteinExistence type="inferred from homology"/>
<evidence type="ECO:0000256" key="2">
    <source>
        <dbReference type="ARBA" id="ARBA00010072"/>
    </source>
</evidence>
<dbReference type="NCBIfam" id="TIGR01726">
    <property type="entry name" value="HEQRo_perm_3TM"/>
    <property type="match status" value="1"/>
</dbReference>
<comment type="caution">
    <text evidence="10">The sequence shown here is derived from an EMBL/GenBank/DDBJ whole genome shotgun (WGS) entry which is preliminary data.</text>
</comment>
<keyword evidence="4" id="KW-1003">Cell membrane</keyword>
<evidence type="ECO:0000256" key="5">
    <source>
        <dbReference type="ARBA" id="ARBA00022692"/>
    </source>
</evidence>
<dbReference type="Proteomes" id="UP001595974">
    <property type="component" value="Unassembled WGS sequence"/>
</dbReference>
<evidence type="ECO:0000256" key="6">
    <source>
        <dbReference type="ARBA" id="ARBA00022989"/>
    </source>
</evidence>
<dbReference type="Gene3D" id="1.10.3720.10">
    <property type="entry name" value="MetI-like"/>
    <property type="match status" value="1"/>
</dbReference>
<dbReference type="PROSITE" id="PS50928">
    <property type="entry name" value="ABC_TM1"/>
    <property type="match status" value="1"/>
</dbReference>
<accession>A0ABW1ASR1</accession>
<protein>
    <submittedName>
        <fullName evidence="10">Amino acid ABC transporter permease</fullName>
    </submittedName>
</protein>
<evidence type="ECO:0000313" key="10">
    <source>
        <dbReference type="EMBL" id="MFC5770355.1"/>
    </source>
</evidence>
<keyword evidence="3 8" id="KW-0813">Transport</keyword>
<evidence type="ECO:0000256" key="8">
    <source>
        <dbReference type="RuleBase" id="RU363032"/>
    </source>
</evidence>
<dbReference type="InterPro" id="IPR035906">
    <property type="entry name" value="MetI-like_sf"/>
</dbReference>
<evidence type="ECO:0000256" key="4">
    <source>
        <dbReference type="ARBA" id="ARBA00022475"/>
    </source>
</evidence>
<reference evidence="11" key="1">
    <citation type="journal article" date="2019" name="Int. J. Syst. Evol. Microbiol.">
        <title>The Global Catalogue of Microorganisms (GCM) 10K type strain sequencing project: providing services to taxonomists for standard genome sequencing and annotation.</title>
        <authorList>
            <consortium name="The Broad Institute Genomics Platform"/>
            <consortium name="The Broad Institute Genome Sequencing Center for Infectious Disease"/>
            <person name="Wu L."/>
            <person name="Ma J."/>
        </authorList>
    </citation>
    <scope>NUCLEOTIDE SEQUENCE [LARGE SCALE GENOMIC DNA]</scope>
    <source>
        <strain evidence="11">SHR3</strain>
    </source>
</reference>
<feature type="transmembrane region" description="Helical" evidence="8">
    <location>
        <begin position="65"/>
        <end position="86"/>
    </location>
</feature>
<dbReference type="CDD" id="cd06261">
    <property type="entry name" value="TM_PBP2"/>
    <property type="match status" value="1"/>
</dbReference>
<gene>
    <name evidence="10" type="ORF">ACFPTN_13310</name>
</gene>
<keyword evidence="6 8" id="KW-1133">Transmembrane helix</keyword>
<evidence type="ECO:0000313" key="11">
    <source>
        <dbReference type="Proteomes" id="UP001595974"/>
    </source>
</evidence>
<sequence length="226" mass="25376">MSDFDFSVITANWRFLAEGLRYTLQVTVTAMTGGIILGTLLALMRLSSIKPLQWFAAGYVNFFRSVPLVQVILAFYLILPLVLQFVTGRMIPIGAENSAYFTFTIFEAAYYSEIMRSGIQSVPRGQIGAGYALGFTYSQTMRLVVLPQAFRNMLPVLLTQTIVLFQDVSLVYAIGATDFFGAADKITQRDLRPVEMYTTVAVVYFIICFVLSRLVKRLQARIAIIR</sequence>
<dbReference type="InterPro" id="IPR000515">
    <property type="entry name" value="MetI-like"/>
</dbReference>
<dbReference type="InterPro" id="IPR043429">
    <property type="entry name" value="ArtM/GltK/GlnP/TcyL/YhdX-like"/>
</dbReference>
<dbReference type="SUPFAM" id="SSF161098">
    <property type="entry name" value="MetI-like"/>
    <property type="match status" value="1"/>
</dbReference>
<comment type="similarity">
    <text evidence="2">Belongs to the binding-protein-dependent transport system permease family. HisMQ subfamily.</text>
</comment>
<evidence type="ECO:0000259" key="9">
    <source>
        <dbReference type="PROSITE" id="PS50928"/>
    </source>
</evidence>
<feature type="transmembrane region" description="Helical" evidence="8">
    <location>
        <begin position="22"/>
        <end position="44"/>
    </location>
</feature>
<evidence type="ECO:0000256" key="7">
    <source>
        <dbReference type="ARBA" id="ARBA00023136"/>
    </source>
</evidence>
<name>A0ABW1ASR1_9RHOO</name>
<dbReference type="Pfam" id="PF00528">
    <property type="entry name" value="BPD_transp_1"/>
    <property type="match status" value="1"/>
</dbReference>
<keyword evidence="11" id="KW-1185">Reference proteome</keyword>
<keyword evidence="5 8" id="KW-0812">Transmembrane</keyword>
<dbReference type="EMBL" id="JBHSOG010000049">
    <property type="protein sequence ID" value="MFC5770355.1"/>
    <property type="molecule type" value="Genomic_DNA"/>
</dbReference>
<feature type="domain" description="ABC transmembrane type-1" evidence="9">
    <location>
        <begin position="20"/>
        <end position="215"/>
    </location>
</feature>